<protein>
    <recommendedName>
        <fullName evidence="2">Glycosyl hydrolase family 13 catalytic domain-containing protein</fullName>
    </recommendedName>
</protein>
<comment type="caution">
    <text evidence="3">The sequence shown here is derived from an EMBL/GenBank/DDBJ whole genome shotgun (WGS) entry which is preliminary data.</text>
</comment>
<dbReference type="Gene3D" id="2.60.40.1180">
    <property type="entry name" value="Golgi alpha-mannosidase II"/>
    <property type="match status" value="1"/>
</dbReference>
<proteinExistence type="inferred from homology"/>
<organism evidence="3 4">
    <name type="scientific">Penicillium steckii</name>
    <dbReference type="NCBI Taxonomy" id="303698"/>
    <lineage>
        <taxon>Eukaryota</taxon>
        <taxon>Fungi</taxon>
        <taxon>Dikarya</taxon>
        <taxon>Ascomycota</taxon>
        <taxon>Pezizomycotina</taxon>
        <taxon>Eurotiomycetes</taxon>
        <taxon>Eurotiomycetidae</taxon>
        <taxon>Eurotiales</taxon>
        <taxon>Aspergillaceae</taxon>
        <taxon>Penicillium</taxon>
    </lineage>
</organism>
<dbReference type="Gene3D" id="3.20.20.80">
    <property type="entry name" value="Glycosidases"/>
    <property type="match status" value="1"/>
</dbReference>
<dbReference type="GO" id="GO:0000025">
    <property type="term" value="P:maltose catabolic process"/>
    <property type="evidence" value="ECO:0007669"/>
    <property type="project" value="TreeGrafter"/>
</dbReference>
<evidence type="ECO:0000313" key="4">
    <source>
        <dbReference type="Proteomes" id="UP000191285"/>
    </source>
</evidence>
<dbReference type="OrthoDB" id="1740265at2759"/>
<keyword evidence="4" id="KW-1185">Reference proteome</keyword>
<evidence type="ECO:0000313" key="3">
    <source>
        <dbReference type="EMBL" id="OQE24501.1"/>
    </source>
</evidence>
<dbReference type="STRING" id="303698.A0A1V6TE65"/>
<dbReference type="Proteomes" id="UP000191285">
    <property type="component" value="Unassembled WGS sequence"/>
</dbReference>
<reference evidence="4" key="1">
    <citation type="journal article" date="2017" name="Nat. Microbiol.">
        <title>Global analysis of biosynthetic gene clusters reveals vast potential of secondary metabolite production in Penicillium species.</title>
        <authorList>
            <person name="Nielsen J.C."/>
            <person name="Grijseels S."/>
            <person name="Prigent S."/>
            <person name="Ji B."/>
            <person name="Dainat J."/>
            <person name="Nielsen K.F."/>
            <person name="Frisvad J.C."/>
            <person name="Workman M."/>
            <person name="Nielsen J."/>
        </authorList>
    </citation>
    <scope>NUCLEOTIDE SEQUENCE [LARGE SCALE GENOMIC DNA]</scope>
    <source>
        <strain evidence="4">IBT 24891</strain>
    </source>
</reference>
<dbReference type="GO" id="GO:0005987">
    <property type="term" value="P:sucrose catabolic process"/>
    <property type="evidence" value="ECO:0007669"/>
    <property type="project" value="TreeGrafter"/>
</dbReference>
<dbReference type="InterPro" id="IPR006047">
    <property type="entry name" value="GH13_cat_dom"/>
</dbReference>
<dbReference type="InterPro" id="IPR013780">
    <property type="entry name" value="Glyco_hydro_b"/>
</dbReference>
<accession>A0A1V6TE65</accession>
<name>A0A1V6TE65_9EURO</name>
<dbReference type="PANTHER" id="PTHR10357:SF232">
    <property type="entry name" value="GLYCOSYL HYDROLASE FAMILY 13 CATALYTIC DOMAIN-CONTAINING PROTEIN"/>
    <property type="match status" value="1"/>
</dbReference>
<dbReference type="InterPro" id="IPR017853">
    <property type="entry name" value="GH"/>
</dbReference>
<dbReference type="Pfam" id="PF00128">
    <property type="entry name" value="Alpha-amylase"/>
    <property type="match status" value="1"/>
</dbReference>
<feature type="domain" description="Glycosyl hydrolase family 13 catalytic" evidence="2">
    <location>
        <begin position="1"/>
        <end position="219"/>
    </location>
</feature>
<evidence type="ECO:0000256" key="1">
    <source>
        <dbReference type="ARBA" id="ARBA00008061"/>
    </source>
</evidence>
<dbReference type="SUPFAM" id="SSF51445">
    <property type="entry name" value="(Trans)glycosidases"/>
    <property type="match status" value="1"/>
</dbReference>
<dbReference type="PANTHER" id="PTHR10357">
    <property type="entry name" value="ALPHA-AMYLASE FAMILY MEMBER"/>
    <property type="match status" value="1"/>
</dbReference>
<comment type="similarity">
    <text evidence="1">Belongs to the glycosyl hydrolase 13 family.</text>
</comment>
<dbReference type="GO" id="GO:0004556">
    <property type="term" value="F:alpha-amylase activity"/>
    <property type="evidence" value="ECO:0007669"/>
    <property type="project" value="TreeGrafter"/>
</dbReference>
<evidence type="ECO:0000259" key="2">
    <source>
        <dbReference type="Pfam" id="PF00128"/>
    </source>
</evidence>
<dbReference type="EMBL" id="MLKD01000007">
    <property type="protein sequence ID" value="OQE24501.1"/>
    <property type="molecule type" value="Genomic_DNA"/>
</dbReference>
<dbReference type="AlphaFoldDB" id="A0A1V6TE65"/>
<gene>
    <name evidence="3" type="ORF">PENSTE_c007G01863</name>
</gene>
<sequence length="303" mass="35742">MIFTFDHMEIEDVKTRGESKWSLREWKLTELKGIIASWQRRMKDWDGWNAIFLECHDQARSVSRYTNDSDEYREQAAKMLALMQTTLGGTLYLYQGQEIGMRNFPADWDPEIEYKDIETLNFWNRIKDSYADGSEEIREARILLQKKARDHARTPMQWDDTPNAGFTTPEAKPWMRINDDYRNVNVEAQTSIKGLTENVLSVWQYWQQALRHRKLHKDVFIYGDFELVDCDNEAVFAYMRSDTDKRNKWLVAMNWTTDEVEWTIPTGIHVDSWASSSLLTSNPEIKESTIRLQPFDGVLGRCK</sequence>
<dbReference type="GO" id="GO:0004574">
    <property type="term" value="F:oligo-1,6-glucosidase activity"/>
    <property type="evidence" value="ECO:0007669"/>
    <property type="project" value="TreeGrafter"/>
</dbReference>
<dbReference type="GO" id="GO:0004575">
    <property type="term" value="F:sucrose alpha-glucosidase activity"/>
    <property type="evidence" value="ECO:0007669"/>
    <property type="project" value="TreeGrafter"/>
</dbReference>
<dbReference type="SUPFAM" id="SSF51011">
    <property type="entry name" value="Glycosyl hydrolase domain"/>
    <property type="match status" value="1"/>
</dbReference>
<dbReference type="GO" id="GO:0033934">
    <property type="term" value="F:glucan 1,4-alpha-maltotriohydrolase activity"/>
    <property type="evidence" value="ECO:0007669"/>
    <property type="project" value="TreeGrafter"/>
</dbReference>